<dbReference type="Proteomes" id="UP000247465">
    <property type="component" value="Chromosome"/>
</dbReference>
<accession>A0A2Z4AKC9</accession>
<dbReference type="AlphaFoldDB" id="A0A2Z4AKC9"/>
<dbReference type="KEGG" id="mtar:DF168_01905"/>
<proteinExistence type="predicted"/>
<dbReference type="InterPro" id="IPR050218">
    <property type="entry name" value="LptD"/>
</dbReference>
<evidence type="ECO:0000313" key="2">
    <source>
        <dbReference type="Proteomes" id="UP000247465"/>
    </source>
</evidence>
<protein>
    <submittedName>
        <fullName evidence="1">LPS-assembly protein LptD</fullName>
    </submittedName>
</protein>
<dbReference type="PANTHER" id="PTHR30189">
    <property type="entry name" value="LPS-ASSEMBLY PROTEIN"/>
    <property type="match status" value="1"/>
</dbReference>
<dbReference type="GO" id="GO:0009279">
    <property type="term" value="C:cell outer membrane"/>
    <property type="evidence" value="ECO:0007669"/>
    <property type="project" value="TreeGrafter"/>
</dbReference>
<sequence>MLGSTKVALANTCSPIQSYRDRRKSGVSKRGLLPSSQLSFFACVVLFASTCIAYSDEPILSSDQPIVFDFEKQQFLARGDATIEYQDLHATADEILYFKNEGQATASGNVRLNFQSLRLLSQRLLYDIGSRQFTCPEFRAGYFPFYAEGKGIKGRPGEIEFQEVNLYWREPTSVSPNLKAKHFKIIPSERIIAKQVLVRIGKFPLFYLPSYSQKAGEFDSKIDSELGYRGNLGAIFKLETLFPVSTHWSMGAILDAYSERGFLAGSSFTWTQPGLIRRIVGDLKGAYINDSGPRSFDINGEPIKKDRYFLTLRHKQLLEKGLALSAEINLWSDSEVIRDFRPETFRHYQQPDNFVEALYVTKNGFLSLLTRFQGNDFFITRKRLPEVRYDMMTSPFFDTRFFHHFTASYARIEDGNVIDLKTENERLDFLYSIYRPFRVKDWLNILPIFGTRLTHYFETLSSDGSFTRIMGELGIDAEIKAYAAWEIQSKIWDIDGLRHIFRPVFRYRYLPGGASGKKKIIPIDREVFNTSLPPIALANIRSIDDLLDLNVIRIGIENFLQTRAEEYGSRNLVELNLYQDYHFNSTKNPGGWSNFFTQLNLSPAQWLDLDFFNRFQFDDLISIETRTQLSINDGEIWTIGFSLNNLRNEINQWDVDFFYKLNERWAFRTHLRFDVRRNEFAERIFALRHRISGIWEVEYQAVFHEGSNRENETSFNIRAGLLSF</sequence>
<gene>
    <name evidence="1" type="primary">lptD</name>
    <name evidence="1" type="ORF">DF168_01905</name>
</gene>
<name>A0A2Z4AKC9_9BACT</name>
<dbReference type="GO" id="GO:1990351">
    <property type="term" value="C:transporter complex"/>
    <property type="evidence" value="ECO:0007669"/>
    <property type="project" value="TreeGrafter"/>
</dbReference>
<dbReference type="EMBL" id="CP029803">
    <property type="protein sequence ID" value="AWT60687.1"/>
    <property type="molecule type" value="Genomic_DNA"/>
</dbReference>
<reference evidence="1 2" key="1">
    <citation type="submission" date="2018-06" db="EMBL/GenBank/DDBJ databases">
        <title>Draft Genome Sequence of a Novel Marine Bacterium Related to the Verrucomicrobia.</title>
        <authorList>
            <person name="Vosseberg J."/>
            <person name="Martijn J."/>
            <person name="Ettema T.J.G."/>
        </authorList>
    </citation>
    <scope>NUCLEOTIDE SEQUENCE [LARGE SCALE GENOMIC DNA]</scope>
    <source>
        <strain evidence="1">TARA_B100001123</strain>
    </source>
</reference>
<dbReference type="PANTHER" id="PTHR30189:SF1">
    <property type="entry name" value="LPS-ASSEMBLY PROTEIN LPTD"/>
    <property type="match status" value="1"/>
</dbReference>
<organism evidence="1 2">
    <name type="scientific">Candidatus Moanibacter tarae</name>
    <dbReference type="NCBI Taxonomy" id="2200854"/>
    <lineage>
        <taxon>Bacteria</taxon>
        <taxon>Pseudomonadati</taxon>
        <taxon>Verrucomicrobiota</taxon>
        <taxon>Opitutia</taxon>
        <taxon>Puniceicoccales</taxon>
        <taxon>Puniceicoccales incertae sedis</taxon>
        <taxon>Candidatus Moanibacter</taxon>
    </lineage>
</organism>
<evidence type="ECO:0000313" key="1">
    <source>
        <dbReference type="EMBL" id="AWT60687.1"/>
    </source>
</evidence>